<accession>A0A9X3EIC0</accession>
<dbReference type="RefSeq" id="WP_283175457.1">
    <property type="nucleotide sequence ID" value="NZ_JAPNOA010000059.1"/>
</dbReference>
<keyword evidence="1" id="KW-0472">Membrane</keyword>
<name>A0A9X3EIC0_9GAMM</name>
<evidence type="ECO:0000313" key="3">
    <source>
        <dbReference type="Proteomes" id="UP001150830"/>
    </source>
</evidence>
<evidence type="ECO:0000256" key="1">
    <source>
        <dbReference type="SAM" id="Phobius"/>
    </source>
</evidence>
<proteinExistence type="predicted"/>
<dbReference type="Proteomes" id="UP001150830">
    <property type="component" value="Unassembled WGS sequence"/>
</dbReference>
<keyword evidence="1" id="KW-0812">Transmembrane</keyword>
<dbReference type="AlphaFoldDB" id="A0A9X3EIC0"/>
<gene>
    <name evidence="2" type="ORF">OUO13_18915</name>
</gene>
<reference evidence="2" key="1">
    <citation type="submission" date="2022-11" db="EMBL/GenBank/DDBJ databases">
        <title>Parathalassolutuus dongxingensis gen. nov., sp. nov., a novel member of family Oceanospirillaceae isolated from a coastal shrimp pond in Guangxi, China.</title>
        <authorList>
            <person name="Chen H."/>
        </authorList>
    </citation>
    <scope>NUCLEOTIDE SEQUENCE</scope>
    <source>
        <strain evidence="2">G-43</strain>
    </source>
</reference>
<organism evidence="2 3">
    <name type="scientific">Parathalassolituus penaei</name>
    <dbReference type="NCBI Taxonomy" id="2997323"/>
    <lineage>
        <taxon>Bacteria</taxon>
        <taxon>Pseudomonadati</taxon>
        <taxon>Pseudomonadota</taxon>
        <taxon>Gammaproteobacteria</taxon>
        <taxon>Oceanospirillales</taxon>
        <taxon>Oceanospirillaceae</taxon>
        <taxon>Parathalassolituus</taxon>
    </lineage>
</organism>
<evidence type="ECO:0000313" key="2">
    <source>
        <dbReference type="EMBL" id="MCY0967255.1"/>
    </source>
</evidence>
<feature type="transmembrane region" description="Helical" evidence="1">
    <location>
        <begin position="12"/>
        <end position="41"/>
    </location>
</feature>
<comment type="caution">
    <text evidence="2">The sequence shown here is derived from an EMBL/GenBank/DDBJ whole genome shotgun (WGS) entry which is preliminary data.</text>
</comment>
<protein>
    <submittedName>
        <fullName evidence="2">NfeD family protein</fullName>
    </submittedName>
</protein>
<keyword evidence="3" id="KW-1185">Reference proteome</keyword>
<keyword evidence="1" id="KW-1133">Transmembrane helix</keyword>
<feature type="transmembrane region" description="Helical" evidence="1">
    <location>
        <begin position="53"/>
        <end position="73"/>
    </location>
</feature>
<dbReference type="EMBL" id="JAPNOA010000059">
    <property type="protein sequence ID" value="MCY0967255.1"/>
    <property type="molecule type" value="Genomic_DNA"/>
</dbReference>
<sequence length="151" mass="16463">MNEYLTQSLMVLGLLALIVEAAVFGFSLMVLFFLGLSLLLAGLAMWLGLIPETLLAALITAGVLTGLLSALLWKPLRRMQESRSPSDVRGDFAREPFVLAADVDSRGLSEHRYSGIVWKLRSHTPLAAGTLVEVERVEVGVLWVKARESGV</sequence>